<keyword evidence="1" id="KW-0812">Transmembrane</keyword>
<keyword evidence="3" id="KW-1185">Reference proteome</keyword>
<feature type="transmembrane region" description="Helical" evidence="1">
    <location>
        <begin position="145"/>
        <end position="175"/>
    </location>
</feature>
<dbReference type="EMBL" id="AP012489">
    <property type="protein sequence ID" value="BAN90438.1"/>
    <property type="molecule type" value="Genomic_DNA"/>
</dbReference>
<feature type="transmembrane region" description="Helical" evidence="1">
    <location>
        <begin position="20"/>
        <end position="46"/>
    </location>
</feature>
<keyword evidence="1" id="KW-0472">Membrane</keyword>
<dbReference type="Pfam" id="PF06195">
    <property type="entry name" value="DUF996"/>
    <property type="match status" value="1"/>
</dbReference>
<dbReference type="RefSeq" id="WP_022541711.1">
    <property type="nucleotide sequence ID" value="NC_022521.1"/>
</dbReference>
<feature type="transmembrane region" description="Helical" evidence="1">
    <location>
        <begin position="58"/>
        <end position="85"/>
    </location>
</feature>
<gene>
    <name evidence="2" type="ORF">ACAM_0969</name>
</gene>
<evidence type="ECO:0000313" key="2">
    <source>
        <dbReference type="EMBL" id="BAN90438.1"/>
    </source>
</evidence>
<dbReference type="PATRIC" id="fig|1198449.6.peg.978"/>
<dbReference type="Proteomes" id="UP000016887">
    <property type="component" value="Chromosome"/>
</dbReference>
<reference evidence="2 3" key="1">
    <citation type="journal article" date="2013" name="Appl. Environ. Microbiol.">
        <title>Variation of the Virus-Related Elements within Syntenic Genomes of the Hyperthermophilic Archaeon Aeropyrum.</title>
        <authorList>
            <person name="Daifuku T."/>
            <person name="Yoshida T."/>
            <person name="Kitamura T."/>
            <person name="Kawaichi S."/>
            <person name="Inoue T."/>
            <person name="Nomura K."/>
            <person name="Yoshida Y."/>
            <person name="Kuno S."/>
            <person name="Sako Y."/>
        </authorList>
    </citation>
    <scope>NUCLEOTIDE SEQUENCE [LARGE SCALE GENOMIC DNA]</scope>
    <source>
        <strain evidence="2 3">SY1</strain>
    </source>
</reference>
<dbReference type="KEGG" id="acj:ACAM_0969"/>
<name>U3TEP7_9CREN</name>
<accession>U3TEP7</accession>
<dbReference type="eggNOG" id="arCOG01644">
    <property type="taxonomic scope" value="Archaea"/>
</dbReference>
<dbReference type="GeneID" id="17110318"/>
<sequence>MASTPQDFGTARMLGIAGSALVLLGILVPLASIVGFILVLVSLYMLSKMLGEESIFRNAVISVALSIAGFLAFIFITGASLFTLATGRAFEPGEIEALSAAGIGGLILGFIVFYVLLVASAVFFRRALDTLAEKSGVDMFRYAGLAYLIGSITLIIIIGGLVLLVSWVLLLVGFIQLKAQEGGVESPTAPMQSPGVATGRI</sequence>
<evidence type="ECO:0000313" key="3">
    <source>
        <dbReference type="Proteomes" id="UP000016887"/>
    </source>
</evidence>
<dbReference type="InterPro" id="IPR010397">
    <property type="entry name" value="DUF996"/>
</dbReference>
<evidence type="ECO:0000256" key="1">
    <source>
        <dbReference type="SAM" id="Phobius"/>
    </source>
</evidence>
<dbReference type="AlphaFoldDB" id="U3TEP7"/>
<feature type="transmembrane region" description="Helical" evidence="1">
    <location>
        <begin position="97"/>
        <end position="124"/>
    </location>
</feature>
<dbReference type="OrthoDB" id="381910at2157"/>
<protein>
    <submittedName>
        <fullName evidence="2">Predicted membrane protein</fullName>
    </submittedName>
</protein>
<dbReference type="STRING" id="1198449.ACAM_0969"/>
<keyword evidence="1" id="KW-1133">Transmembrane helix</keyword>
<proteinExistence type="predicted"/>
<organism evidence="2 3">
    <name type="scientific">Aeropyrum camini SY1 = JCM 12091</name>
    <dbReference type="NCBI Taxonomy" id="1198449"/>
    <lineage>
        <taxon>Archaea</taxon>
        <taxon>Thermoproteota</taxon>
        <taxon>Thermoprotei</taxon>
        <taxon>Desulfurococcales</taxon>
        <taxon>Desulfurococcaceae</taxon>
        <taxon>Aeropyrum</taxon>
    </lineage>
</organism>